<dbReference type="AlphaFoldDB" id="A0A1L3I2G7"/>
<dbReference type="Gene3D" id="3.10.20.30">
    <property type="match status" value="1"/>
</dbReference>
<evidence type="ECO:0000313" key="1">
    <source>
        <dbReference type="EMBL" id="APG46305.1"/>
    </source>
</evidence>
<dbReference type="PANTHER" id="PTHR34472">
    <property type="entry name" value="SULFUR CARRIER PROTEIN THIS"/>
    <property type="match status" value="1"/>
</dbReference>
<dbReference type="EMBL" id="CP016364">
    <property type="protein sequence ID" value="APG46305.1"/>
    <property type="molecule type" value="Genomic_DNA"/>
</dbReference>
<organism evidence="1 2">
    <name type="scientific">Phaeobacter porticola</name>
    <dbReference type="NCBI Taxonomy" id="1844006"/>
    <lineage>
        <taxon>Bacteria</taxon>
        <taxon>Pseudomonadati</taxon>
        <taxon>Pseudomonadota</taxon>
        <taxon>Alphaproteobacteria</taxon>
        <taxon>Rhodobacterales</taxon>
        <taxon>Roseobacteraceae</taxon>
        <taxon>Phaeobacter</taxon>
    </lineage>
</organism>
<dbReference type="Pfam" id="PF02597">
    <property type="entry name" value="ThiS"/>
    <property type="match status" value="1"/>
</dbReference>
<dbReference type="CDD" id="cd00565">
    <property type="entry name" value="Ubl_ThiS"/>
    <property type="match status" value="1"/>
</dbReference>
<gene>
    <name evidence="1" type="primary">thiS</name>
    <name evidence="1" type="ORF">PhaeoP97_00873</name>
</gene>
<dbReference type="KEGG" id="php:PhaeoP97_00873"/>
<dbReference type="InterPro" id="IPR003749">
    <property type="entry name" value="ThiS/MoaD-like"/>
</dbReference>
<dbReference type="NCBIfam" id="TIGR01683">
    <property type="entry name" value="thiS"/>
    <property type="match status" value="1"/>
</dbReference>
<sequence length="65" mass="6920">MNITVNAKLHDLPADTLEGALRHLGYANSTVATAVNGQFVARTARSKTVLKDGDRLEILTPMQGG</sequence>
<dbReference type="InterPro" id="IPR016155">
    <property type="entry name" value="Mopterin_synth/thiamin_S_b"/>
</dbReference>
<dbReference type="STRING" id="1844006.PhaeoP97_00873"/>
<dbReference type="PANTHER" id="PTHR34472:SF1">
    <property type="entry name" value="SULFUR CARRIER PROTEIN THIS"/>
    <property type="match status" value="1"/>
</dbReference>
<dbReference type="SUPFAM" id="SSF54285">
    <property type="entry name" value="MoaD/ThiS"/>
    <property type="match status" value="1"/>
</dbReference>
<protein>
    <submittedName>
        <fullName evidence="1">Thiamine biosynthesis protein ThiS</fullName>
    </submittedName>
</protein>
<keyword evidence="2" id="KW-1185">Reference proteome</keyword>
<dbReference type="InterPro" id="IPR012675">
    <property type="entry name" value="Beta-grasp_dom_sf"/>
</dbReference>
<accession>A0A1L3I2G7</accession>
<dbReference type="RefSeq" id="WP_072504031.1">
    <property type="nucleotide sequence ID" value="NZ_CP016364.1"/>
</dbReference>
<reference evidence="2" key="1">
    <citation type="submission" date="2016-07" db="EMBL/GenBank/DDBJ databases">
        <title>Phaeobacter portensis sp. nov., a tropodithietic acid producing bacterium isolated from a German harbor.</title>
        <authorList>
            <person name="Freese H.M."/>
            <person name="Bunk B."/>
            <person name="Breider S."/>
            <person name="Brinkhoff T."/>
        </authorList>
    </citation>
    <scope>NUCLEOTIDE SEQUENCE [LARGE SCALE GENOMIC DNA]</scope>
    <source>
        <strain evidence="2">P97</strain>
    </source>
</reference>
<dbReference type="OrthoDB" id="197113at2"/>
<proteinExistence type="predicted"/>
<evidence type="ECO:0000313" key="2">
    <source>
        <dbReference type="Proteomes" id="UP000183859"/>
    </source>
</evidence>
<dbReference type="InterPro" id="IPR010035">
    <property type="entry name" value="Thi_S"/>
</dbReference>
<dbReference type="Proteomes" id="UP000183859">
    <property type="component" value="Chromosome"/>
</dbReference>
<name>A0A1L3I2G7_9RHOB</name>